<dbReference type="AlphaFoldDB" id="A0A286ALM2"/>
<dbReference type="Pfam" id="PF21983">
    <property type="entry name" value="NikA-like"/>
    <property type="match status" value="1"/>
</dbReference>
<protein>
    <recommendedName>
        <fullName evidence="3">Conjugal transfer relaxosome component TraJ</fullName>
    </recommendedName>
</protein>
<organism evidence="1 2">
    <name type="scientific">Nitrosomonas ureae</name>
    <dbReference type="NCBI Taxonomy" id="44577"/>
    <lineage>
        <taxon>Bacteria</taxon>
        <taxon>Pseudomonadati</taxon>
        <taxon>Pseudomonadota</taxon>
        <taxon>Betaproteobacteria</taxon>
        <taxon>Nitrosomonadales</taxon>
        <taxon>Nitrosomonadaceae</taxon>
        <taxon>Nitrosomonas</taxon>
    </lineage>
</organism>
<proteinExistence type="predicted"/>
<sequence>MTETKSKSEPKPKTKRKYKLHLRVPVEVEEGEVIKEQAEKCGLSTSEYLKKLGLGYEPTSIVDNQKVNELAKINGDLGRLGGLLKLWLSDDRRSAHFDKKTINGLLKDIEKTRTQMTEIMMKVIQSKK</sequence>
<evidence type="ECO:0008006" key="3">
    <source>
        <dbReference type="Google" id="ProtNLM"/>
    </source>
</evidence>
<gene>
    <name evidence="1" type="ORF">SAMN06297164_3586</name>
</gene>
<name>A0A286ALM2_9PROT</name>
<reference evidence="1 2" key="1">
    <citation type="submission" date="2017-09" db="EMBL/GenBank/DDBJ databases">
        <authorList>
            <person name="Ehlers B."/>
            <person name="Leendertz F.H."/>
        </authorList>
    </citation>
    <scope>NUCLEOTIDE SEQUENCE [LARGE SCALE GENOMIC DNA]</scope>
    <source>
        <strain evidence="1 2">Nm42</strain>
    </source>
</reference>
<accession>A0A286ALM2</accession>
<dbReference type="EMBL" id="OCMU01000004">
    <property type="protein sequence ID" value="SOD22779.1"/>
    <property type="molecule type" value="Genomic_DNA"/>
</dbReference>
<evidence type="ECO:0000313" key="2">
    <source>
        <dbReference type="Proteomes" id="UP000219335"/>
    </source>
</evidence>
<dbReference type="NCBIfam" id="NF010451">
    <property type="entry name" value="PRK13877.1"/>
    <property type="match status" value="1"/>
</dbReference>
<evidence type="ECO:0000313" key="1">
    <source>
        <dbReference type="EMBL" id="SOD22779.1"/>
    </source>
</evidence>
<dbReference type="Proteomes" id="UP000219335">
    <property type="component" value="Unassembled WGS sequence"/>
</dbReference>
<dbReference type="InterPro" id="IPR053842">
    <property type="entry name" value="NikA-like"/>
</dbReference>